<accession>A0A8S9VD53</accession>
<dbReference type="AlphaFoldDB" id="A0A8S9VD53"/>
<organism evidence="1 2">
    <name type="scientific">Phytophthora infestans</name>
    <name type="common">Potato late blight agent</name>
    <name type="synonym">Botrytis infestans</name>
    <dbReference type="NCBI Taxonomy" id="4787"/>
    <lineage>
        <taxon>Eukaryota</taxon>
        <taxon>Sar</taxon>
        <taxon>Stramenopiles</taxon>
        <taxon>Oomycota</taxon>
        <taxon>Peronosporomycetes</taxon>
        <taxon>Peronosporales</taxon>
        <taxon>Peronosporaceae</taxon>
        <taxon>Phytophthora</taxon>
    </lineage>
</organism>
<evidence type="ECO:0000313" key="2">
    <source>
        <dbReference type="Proteomes" id="UP000704712"/>
    </source>
</evidence>
<proteinExistence type="predicted"/>
<name>A0A8S9VD53_PHYIN</name>
<sequence>MRLSPLTKGASRNNTLELTELTWFKILLAQIREWEGSYAWKFGYTSPHAGVHYLWISKRQVCAISAGDALRNDFSDTKIRMGYHAEGRGPELLAVDEDLDDDGIVDEDEEDSDDYDNVAVTAAMRKTYAYYFRYNRGGDRSRTDADFF</sequence>
<evidence type="ECO:0000313" key="1">
    <source>
        <dbReference type="EMBL" id="KAF4150673.1"/>
    </source>
</evidence>
<protein>
    <submittedName>
        <fullName evidence="1">Uncharacterized protein</fullName>
    </submittedName>
</protein>
<dbReference type="Proteomes" id="UP000704712">
    <property type="component" value="Unassembled WGS sequence"/>
</dbReference>
<dbReference type="EMBL" id="JAACNO010000038">
    <property type="protein sequence ID" value="KAF4150673.1"/>
    <property type="molecule type" value="Genomic_DNA"/>
</dbReference>
<comment type="caution">
    <text evidence="1">The sequence shown here is derived from an EMBL/GenBank/DDBJ whole genome shotgun (WGS) entry which is preliminary data.</text>
</comment>
<reference evidence="1" key="1">
    <citation type="submission" date="2020-03" db="EMBL/GenBank/DDBJ databases">
        <title>Hybrid Assembly of Korean Phytophthora infestans isolates.</title>
        <authorList>
            <person name="Prokchorchik M."/>
            <person name="Lee Y."/>
            <person name="Seo J."/>
            <person name="Cho J.-H."/>
            <person name="Park Y.-E."/>
            <person name="Jang D.-C."/>
            <person name="Im J.-S."/>
            <person name="Choi J.-G."/>
            <person name="Park H.-J."/>
            <person name="Lee G.-B."/>
            <person name="Lee Y.-G."/>
            <person name="Hong S.-Y."/>
            <person name="Cho K."/>
            <person name="Sohn K.H."/>
        </authorList>
    </citation>
    <scope>NUCLEOTIDE SEQUENCE</scope>
    <source>
        <strain evidence="1">KR_2_A2</strain>
    </source>
</reference>
<gene>
    <name evidence="1" type="ORF">GN958_ATG00133</name>
</gene>